<keyword evidence="6" id="KW-0539">Nucleus</keyword>
<dbReference type="GO" id="GO:0044545">
    <property type="term" value="C:NSL complex"/>
    <property type="evidence" value="ECO:0007669"/>
    <property type="project" value="TreeGrafter"/>
</dbReference>
<dbReference type="PROSITE" id="PS50157">
    <property type="entry name" value="ZINC_FINGER_C2H2_2"/>
    <property type="match status" value="1"/>
</dbReference>
<evidence type="ECO:0000256" key="3">
    <source>
        <dbReference type="ARBA" id="ARBA00022737"/>
    </source>
</evidence>
<proteinExistence type="predicted"/>
<dbReference type="PANTHER" id="PTHR15856:SF51">
    <property type="entry name" value="MBD-R2"/>
    <property type="match status" value="1"/>
</dbReference>
<dbReference type="SMART" id="SM00249">
    <property type="entry name" value="PHD"/>
    <property type="match status" value="1"/>
</dbReference>
<evidence type="ECO:0000256" key="1">
    <source>
        <dbReference type="ARBA" id="ARBA00004123"/>
    </source>
</evidence>
<dbReference type="PROSITE" id="PS00028">
    <property type="entry name" value="ZINC_FINGER_C2H2_1"/>
    <property type="match status" value="1"/>
</dbReference>
<dbReference type="SUPFAM" id="SSF54171">
    <property type="entry name" value="DNA-binding domain"/>
    <property type="match status" value="1"/>
</dbReference>
<feature type="compositionally biased region" description="Low complexity" evidence="8">
    <location>
        <begin position="564"/>
        <end position="593"/>
    </location>
</feature>
<feature type="compositionally biased region" description="Basic and acidic residues" evidence="8">
    <location>
        <begin position="594"/>
        <end position="610"/>
    </location>
</feature>
<dbReference type="PANTHER" id="PTHR15856">
    <property type="entry name" value="PHD FINGER PROTEIN 20-RELATED"/>
    <property type="match status" value="1"/>
</dbReference>
<accession>A0A8D8R6U4</accession>
<dbReference type="InterPro" id="IPR013087">
    <property type="entry name" value="Znf_C2H2_type"/>
</dbReference>
<dbReference type="EMBL" id="HBUF01129965">
    <property type="protein sequence ID" value="CAG6643965.1"/>
    <property type="molecule type" value="Transcribed_RNA"/>
</dbReference>
<name>A0A8D8R6U4_9HEMI</name>
<dbReference type="GO" id="GO:0003677">
    <property type="term" value="F:DNA binding"/>
    <property type="evidence" value="ECO:0007669"/>
    <property type="project" value="InterPro"/>
</dbReference>
<dbReference type="GO" id="GO:0005634">
    <property type="term" value="C:nucleus"/>
    <property type="evidence" value="ECO:0007669"/>
    <property type="project" value="UniProtKB-SubCell"/>
</dbReference>
<reference evidence="10" key="1">
    <citation type="submission" date="2021-05" db="EMBL/GenBank/DDBJ databases">
        <authorList>
            <person name="Alioto T."/>
            <person name="Alioto T."/>
            <person name="Gomez Garrido J."/>
        </authorList>
    </citation>
    <scope>NUCLEOTIDE SEQUENCE</scope>
</reference>
<dbReference type="Gene3D" id="3.30.890.10">
    <property type="entry name" value="Methyl-cpg-binding Protein 2, Chain A"/>
    <property type="match status" value="1"/>
</dbReference>
<feature type="compositionally biased region" description="Basic and acidic residues" evidence="8">
    <location>
        <begin position="356"/>
        <end position="365"/>
    </location>
</feature>
<dbReference type="InterPro" id="IPR001965">
    <property type="entry name" value="Znf_PHD"/>
</dbReference>
<keyword evidence="2" id="KW-0479">Metal-binding</keyword>
<dbReference type="InterPro" id="IPR043449">
    <property type="entry name" value="PHF20-like"/>
</dbReference>
<dbReference type="EMBL" id="HBUF01129963">
    <property type="protein sequence ID" value="CAG6643961.1"/>
    <property type="molecule type" value="Transcribed_RNA"/>
</dbReference>
<dbReference type="AlphaFoldDB" id="A0A8D8R6U4"/>
<protein>
    <submittedName>
        <fullName evidence="10">PHD finger protein 20-like protein 1</fullName>
    </submittedName>
</protein>
<evidence type="ECO:0000256" key="6">
    <source>
        <dbReference type="ARBA" id="ARBA00023242"/>
    </source>
</evidence>
<dbReference type="SUPFAM" id="SSF63748">
    <property type="entry name" value="Tudor/PWWP/MBT"/>
    <property type="match status" value="1"/>
</dbReference>
<keyword evidence="4 7" id="KW-0863">Zinc-finger</keyword>
<feature type="compositionally biased region" description="Polar residues" evidence="8">
    <location>
        <begin position="458"/>
        <end position="469"/>
    </location>
</feature>
<feature type="region of interest" description="Disordered" evidence="8">
    <location>
        <begin position="445"/>
        <end position="541"/>
    </location>
</feature>
<dbReference type="Gene3D" id="3.30.40.10">
    <property type="entry name" value="Zinc/RING finger domain, C3HC4 (zinc finger)"/>
    <property type="match status" value="1"/>
</dbReference>
<feature type="region of interest" description="Disordered" evidence="8">
    <location>
        <begin position="356"/>
        <end position="379"/>
    </location>
</feature>
<dbReference type="SMART" id="SM00333">
    <property type="entry name" value="TUDOR"/>
    <property type="match status" value="1"/>
</dbReference>
<dbReference type="Gene3D" id="2.30.30.140">
    <property type="match status" value="1"/>
</dbReference>
<dbReference type="SUPFAM" id="SSF57903">
    <property type="entry name" value="FYVE/PHD zinc finger"/>
    <property type="match status" value="1"/>
</dbReference>
<evidence type="ECO:0000256" key="8">
    <source>
        <dbReference type="SAM" id="MobiDB-lite"/>
    </source>
</evidence>
<organism evidence="10">
    <name type="scientific">Cacopsylla melanoneura</name>
    <dbReference type="NCBI Taxonomy" id="428564"/>
    <lineage>
        <taxon>Eukaryota</taxon>
        <taxon>Metazoa</taxon>
        <taxon>Ecdysozoa</taxon>
        <taxon>Arthropoda</taxon>
        <taxon>Hexapoda</taxon>
        <taxon>Insecta</taxon>
        <taxon>Pterygota</taxon>
        <taxon>Neoptera</taxon>
        <taxon>Paraneoptera</taxon>
        <taxon>Hemiptera</taxon>
        <taxon>Sternorrhyncha</taxon>
        <taxon>Psylloidea</taxon>
        <taxon>Psyllidae</taxon>
        <taxon>Psyllinae</taxon>
        <taxon>Cacopsylla</taxon>
    </lineage>
</organism>
<keyword evidence="5" id="KW-0862">Zinc</keyword>
<dbReference type="InterPro" id="IPR019786">
    <property type="entry name" value="Zinc_finger_PHD-type_CS"/>
</dbReference>
<dbReference type="InterPro" id="IPR016177">
    <property type="entry name" value="DNA-bd_dom_sf"/>
</dbReference>
<evidence type="ECO:0000313" key="10">
    <source>
        <dbReference type="EMBL" id="CAG6643965.1"/>
    </source>
</evidence>
<feature type="compositionally biased region" description="Polar residues" evidence="8">
    <location>
        <begin position="501"/>
        <end position="516"/>
    </location>
</feature>
<dbReference type="PROSITE" id="PS01359">
    <property type="entry name" value="ZF_PHD_1"/>
    <property type="match status" value="1"/>
</dbReference>
<feature type="compositionally biased region" description="Acidic residues" evidence="8">
    <location>
        <begin position="532"/>
        <end position="541"/>
    </location>
</feature>
<feature type="compositionally biased region" description="Pro residues" evidence="8">
    <location>
        <begin position="483"/>
        <end position="496"/>
    </location>
</feature>
<dbReference type="InterPro" id="IPR002999">
    <property type="entry name" value="Tudor"/>
</dbReference>
<dbReference type="GO" id="GO:0008270">
    <property type="term" value="F:zinc ion binding"/>
    <property type="evidence" value="ECO:0007669"/>
    <property type="project" value="UniProtKB-KW"/>
</dbReference>
<feature type="domain" description="C2H2-type" evidence="9">
    <location>
        <begin position="397"/>
        <end position="427"/>
    </location>
</feature>
<keyword evidence="3" id="KW-0677">Repeat</keyword>
<evidence type="ECO:0000256" key="2">
    <source>
        <dbReference type="ARBA" id="ARBA00022723"/>
    </source>
</evidence>
<feature type="region of interest" description="Disordered" evidence="8">
    <location>
        <begin position="244"/>
        <end position="269"/>
    </location>
</feature>
<sequence length="859" mass="96520">MSIYPIGSYVEIDRGSVWKAALVKDADDPDDEILVHYLESGQEEWLCYTSSGIRKIDKPPDVVKPKPQPVKQTPPIIPDVDENPIVSKDVTEEVVAIDEEPQKETIATETVLLQSKYKVGDSVMAAWSKSKNFQARVEAVLPNNEYRVQFEDGLKKIVSEDQMTKEADIIPDPSCPKYTTRHKSIDFNSLQNASEEPTIHKKKKKKKDKIKKIKFSFPQMEKSKVSGGESKIEIVTQAEIHHAPDIDAGGDGDDEKVDVTGSSPTPEFDISQPVLIHRKDGTSQYTTPILDPKLPAGWYKHKAHSNGRWQGLLVNSDNKKFFGRKSLLKYFESNKLDYNPDLFDFSYIENPKKRRSVESNSEKKIKTLTPSAPSTPIPTTPPTPLFCDFNVSVSGNYVCPSENCKKEFRKEKLLMMHLKHYHDEFKNMLPPALNVADLAYARTNSMDDDETPKPVKKSSASFDATQSVKFSPPAQPVVKVHLEPPPPPAPCPPPTPETKLNHSSPMQSKQVDNKTMQPKLIDKRKESASIEIMDDDDSDEMEVDFEDQIALFEITKKSDELKSKPSTSATTSSSASSKPSSSAASSSSSGGPSSDKRKKDTTPEKKEPPKSDFTSPPSIKYEKMKKEEVVNCICGVLEEDGLMIQCDICLCWQHSHCSDFATESEVPEKYVCKICKKPPLQRKSFMYAYDQDWLNKGTLPTLDPSNKQYDEEFLQTQRILRETHAITGNLCKLSDSMHNSSIKVQIAQDPNHPKHYLWSQCVDAKDDSEEVVLMQRMIQGPCIPKPEAPIDSQECRLNLLTQVEADYDLMEQKLNELEAQICSVEADCSNLMGNPANDKPTLQMLIRDLETLRTLAIVN</sequence>
<evidence type="ECO:0000256" key="5">
    <source>
        <dbReference type="ARBA" id="ARBA00022833"/>
    </source>
</evidence>
<evidence type="ECO:0000256" key="7">
    <source>
        <dbReference type="PROSITE-ProRule" id="PRU00042"/>
    </source>
</evidence>
<comment type="subcellular location">
    <subcellularLocation>
        <location evidence="1">Nucleus</location>
    </subcellularLocation>
</comment>
<dbReference type="InterPro" id="IPR011011">
    <property type="entry name" value="Znf_FYVE_PHD"/>
</dbReference>
<dbReference type="Pfam" id="PF20826">
    <property type="entry name" value="PHD_5"/>
    <property type="match status" value="1"/>
</dbReference>
<evidence type="ECO:0000259" key="9">
    <source>
        <dbReference type="PROSITE" id="PS50157"/>
    </source>
</evidence>
<feature type="region of interest" description="Disordered" evidence="8">
    <location>
        <begin position="559"/>
        <end position="619"/>
    </location>
</feature>
<evidence type="ECO:0000256" key="4">
    <source>
        <dbReference type="ARBA" id="ARBA00022771"/>
    </source>
</evidence>
<dbReference type="InterPro" id="IPR013083">
    <property type="entry name" value="Znf_RING/FYVE/PHD"/>
</dbReference>
<dbReference type="GO" id="GO:0006357">
    <property type="term" value="P:regulation of transcription by RNA polymerase II"/>
    <property type="evidence" value="ECO:0007669"/>
    <property type="project" value="TreeGrafter"/>
</dbReference>